<dbReference type="Pfam" id="PF00499">
    <property type="entry name" value="Oxidored_q3"/>
    <property type="match status" value="1"/>
</dbReference>
<dbReference type="GO" id="GO:0005886">
    <property type="term" value="C:plasma membrane"/>
    <property type="evidence" value="ECO:0007669"/>
    <property type="project" value="UniProtKB-SubCell"/>
</dbReference>
<feature type="transmembrane region" description="Helical" evidence="1">
    <location>
        <begin position="6"/>
        <end position="23"/>
    </location>
</feature>
<accession>A0A5J5K0E0</accession>
<dbReference type="InterPro" id="IPR042106">
    <property type="entry name" value="Nuo/plastoQ_OxRdtase_6_NuoJ"/>
</dbReference>
<dbReference type="EC" id="7.1.1.-" evidence="1"/>
<comment type="function">
    <text evidence="1">NDH-1 shuttles electrons from NADH, via FMN and iron-sulfur (Fe-S) centers, to quinones in the respiratory chain. Couples the redox reaction to proton translocation (for every two electrons transferred, four hydrogen ions are translocated across the cytoplasmic membrane), and thus conserves the redox energy in a proton gradient.</text>
</comment>
<keyword evidence="1" id="KW-0812">Transmembrane</keyword>
<evidence type="ECO:0000313" key="3">
    <source>
        <dbReference type="EMBL" id="KAA9376363.1"/>
    </source>
</evidence>
<keyword evidence="1" id="KW-1133">Transmembrane helix</keyword>
<keyword evidence="4" id="KW-1185">Reference proteome</keyword>
<name>A0A5J5K0E0_9ACTN</name>
<dbReference type="AlphaFoldDB" id="A0A5J5K0E0"/>
<evidence type="ECO:0000256" key="1">
    <source>
        <dbReference type="RuleBase" id="RU004429"/>
    </source>
</evidence>
<keyword evidence="1" id="KW-0472">Membrane</keyword>
<evidence type="ECO:0000313" key="4">
    <source>
        <dbReference type="Proteomes" id="UP000327011"/>
    </source>
</evidence>
<dbReference type="GO" id="GO:0008137">
    <property type="term" value="F:NADH dehydrogenase (ubiquinone) activity"/>
    <property type="evidence" value="ECO:0007669"/>
    <property type="project" value="UniProtKB-UniRule"/>
</dbReference>
<dbReference type="GO" id="GO:0016491">
    <property type="term" value="F:oxidoreductase activity"/>
    <property type="evidence" value="ECO:0007669"/>
    <property type="project" value="UniProtKB-KW"/>
</dbReference>
<keyword evidence="1" id="KW-1003">Cell membrane</keyword>
<gene>
    <name evidence="3" type="ORF">F5972_23340</name>
</gene>
<reference evidence="3 4" key="1">
    <citation type="submission" date="2019-09" db="EMBL/GenBank/DDBJ databases">
        <title>Screening of Novel Bioactive Compounds from Soil-Associated.</title>
        <authorList>
            <person name="Gong X."/>
        </authorList>
    </citation>
    <scope>NUCLEOTIDE SEQUENCE [LARGE SCALE GENOMIC DNA]</scope>
    <source>
        <strain evidence="3 4">Gxj-6</strain>
    </source>
</reference>
<feature type="transmembrane region" description="Helical" evidence="1">
    <location>
        <begin position="28"/>
        <end position="46"/>
    </location>
</feature>
<dbReference type="PANTHER" id="PTHR33269">
    <property type="entry name" value="NADH-UBIQUINONE OXIDOREDUCTASE CHAIN 6"/>
    <property type="match status" value="1"/>
</dbReference>
<comment type="catalytic activity">
    <reaction evidence="1">
        <text>a quinone + NADH + 5 H(+)(in) = a quinol + NAD(+) + 4 H(+)(out)</text>
        <dbReference type="Rhea" id="RHEA:57888"/>
        <dbReference type="ChEBI" id="CHEBI:15378"/>
        <dbReference type="ChEBI" id="CHEBI:24646"/>
        <dbReference type="ChEBI" id="CHEBI:57540"/>
        <dbReference type="ChEBI" id="CHEBI:57945"/>
        <dbReference type="ChEBI" id="CHEBI:132124"/>
    </reaction>
</comment>
<dbReference type="GO" id="GO:0048038">
    <property type="term" value="F:quinone binding"/>
    <property type="evidence" value="ECO:0007669"/>
    <property type="project" value="UniProtKB-UniRule"/>
</dbReference>
<feature type="region of interest" description="Disordered" evidence="2">
    <location>
        <begin position="252"/>
        <end position="314"/>
    </location>
</feature>
<feature type="transmembrane region" description="Helical" evidence="1">
    <location>
        <begin position="93"/>
        <end position="115"/>
    </location>
</feature>
<dbReference type="NCBIfam" id="NF005165">
    <property type="entry name" value="PRK06638.1-5"/>
    <property type="match status" value="1"/>
</dbReference>
<dbReference type="EMBL" id="VYTZ01000008">
    <property type="protein sequence ID" value="KAA9376363.1"/>
    <property type="molecule type" value="Genomic_DNA"/>
</dbReference>
<dbReference type="InterPro" id="IPR001457">
    <property type="entry name" value="NADH_UbQ/plastoQ_OxRdtase_su6"/>
</dbReference>
<dbReference type="PANTHER" id="PTHR33269:SF19">
    <property type="entry name" value="NADH-QUINONE OXIDOREDUCTASE SUBUNIT J"/>
    <property type="match status" value="1"/>
</dbReference>
<dbReference type="Proteomes" id="UP000327011">
    <property type="component" value="Unassembled WGS sequence"/>
</dbReference>
<keyword evidence="1" id="KW-0520">NAD</keyword>
<comment type="subcellular location">
    <subcellularLocation>
        <location evidence="1">Cell membrane</location>
        <topology evidence="1">Multi-pass membrane protein</topology>
    </subcellularLocation>
</comment>
<organism evidence="3 4">
    <name type="scientific">Microbispora cellulosiformans</name>
    <dbReference type="NCBI Taxonomy" id="2614688"/>
    <lineage>
        <taxon>Bacteria</taxon>
        <taxon>Bacillati</taxon>
        <taxon>Actinomycetota</taxon>
        <taxon>Actinomycetes</taxon>
        <taxon>Streptosporangiales</taxon>
        <taxon>Streptosporangiaceae</taxon>
        <taxon>Microbispora</taxon>
    </lineage>
</organism>
<dbReference type="RefSeq" id="WP_150935843.1">
    <property type="nucleotide sequence ID" value="NZ_VYTZ01000008.1"/>
</dbReference>
<evidence type="ECO:0000256" key="2">
    <source>
        <dbReference type="SAM" id="MobiDB-lite"/>
    </source>
</evidence>
<feature type="transmembrane region" description="Helical" evidence="1">
    <location>
        <begin position="143"/>
        <end position="164"/>
    </location>
</feature>
<keyword evidence="1" id="KW-0874">Quinone</keyword>
<keyword evidence="3" id="KW-0560">Oxidoreductase</keyword>
<comment type="caution">
    <text evidence="3">The sequence shown here is derived from an EMBL/GenBank/DDBJ whole genome shotgun (WGS) entry which is preliminary data.</text>
</comment>
<comment type="similarity">
    <text evidence="1">Belongs to the complex I subunit 6 family.</text>
</comment>
<proteinExistence type="inferred from homology"/>
<feature type="transmembrane region" description="Helical" evidence="1">
    <location>
        <begin position="52"/>
        <end position="73"/>
    </location>
</feature>
<dbReference type="Gene3D" id="1.20.120.1200">
    <property type="entry name" value="NADH-ubiquinone/plastoquinone oxidoreductase chain 6, subunit NuoJ"/>
    <property type="match status" value="1"/>
</dbReference>
<protein>
    <recommendedName>
        <fullName evidence="1">NADH-quinone oxidoreductase subunit J</fullName>
        <ecNumber evidence="1">7.1.1.-</ecNumber>
    </recommendedName>
</protein>
<sequence length="314" mass="32850">MGESITFWVLAVVSVIAALGLVFSRRAVYSALMLGVVMLSLAVLYAVQDAPFLAAVQIIVYTGAVMMLFLFVLMLVGVDSSDSLVETIKGQRFWAVVGGLGFAALLALGIGNAVAGSPKGLAAATEGGSNVSSLAQLIFTRHVFAFEVTSALLITAALGAMVLAHRERAEAKPTQRDLSRQRFAAFGRTGKNPAPLPGPGTYARHNAIDMPALLPDGTIAPLSVNRYIARYEESKGILPPEVAEVLEQEEAARRAAQANGHGGEHGTPTVADEARDAGPDTEPMPEDGTGQDTVVAGRVVRPRGESAATEEDGK</sequence>